<dbReference type="NCBIfam" id="TIGR03999">
    <property type="entry name" value="thiol_BshA"/>
    <property type="match status" value="1"/>
</dbReference>
<dbReference type="Pfam" id="PF00534">
    <property type="entry name" value="Glycos_transf_1"/>
    <property type="match status" value="1"/>
</dbReference>
<dbReference type="PANTHER" id="PTHR45947:SF3">
    <property type="entry name" value="SULFOQUINOVOSYL TRANSFERASE SQD2"/>
    <property type="match status" value="1"/>
</dbReference>
<dbReference type="InterPro" id="IPR050194">
    <property type="entry name" value="Glycosyltransferase_grp1"/>
</dbReference>
<proteinExistence type="predicted"/>
<keyword evidence="4" id="KW-1185">Reference proteome</keyword>
<dbReference type="InterPro" id="IPR028098">
    <property type="entry name" value="Glyco_trans_4-like_N"/>
</dbReference>
<organism evidence="3 4">
    <name type="scientific">Paludibaculum fermentans</name>
    <dbReference type="NCBI Taxonomy" id="1473598"/>
    <lineage>
        <taxon>Bacteria</taxon>
        <taxon>Pseudomonadati</taxon>
        <taxon>Acidobacteriota</taxon>
        <taxon>Terriglobia</taxon>
        <taxon>Bryobacterales</taxon>
        <taxon>Bryobacteraceae</taxon>
        <taxon>Paludibaculum</taxon>
    </lineage>
</organism>
<reference evidence="3 4" key="1">
    <citation type="submission" date="2020-10" db="EMBL/GenBank/DDBJ databases">
        <title>Complete genome sequence of Paludibaculum fermentans P105T, a facultatively anaerobic acidobacterium capable of dissimilatory Fe(III) reduction.</title>
        <authorList>
            <person name="Dedysh S.N."/>
            <person name="Beletsky A.V."/>
            <person name="Kulichevskaya I.S."/>
            <person name="Mardanov A.V."/>
            <person name="Ravin N.V."/>
        </authorList>
    </citation>
    <scope>NUCLEOTIDE SEQUENCE [LARGE SCALE GENOMIC DNA]</scope>
    <source>
        <strain evidence="3 4">P105</strain>
    </source>
</reference>
<dbReference type="AlphaFoldDB" id="A0A7S7SHM9"/>
<dbReference type="GO" id="GO:0016757">
    <property type="term" value="F:glycosyltransferase activity"/>
    <property type="evidence" value="ECO:0007669"/>
    <property type="project" value="InterPro"/>
</dbReference>
<evidence type="ECO:0000259" key="2">
    <source>
        <dbReference type="Pfam" id="PF13439"/>
    </source>
</evidence>
<gene>
    <name evidence="3" type="primary">bshA</name>
    <name evidence="3" type="ORF">IRI77_20070</name>
</gene>
<protein>
    <submittedName>
        <fullName evidence="3">N-acetyl-alpha-D-glucosaminyl L-malate synthase BshA</fullName>
    </submittedName>
</protein>
<evidence type="ECO:0000259" key="1">
    <source>
        <dbReference type="Pfam" id="PF00534"/>
    </source>
</evidence>
<evidence type="ECO:0000313" key="3">
    <source>
        <dbReference type="EMBL" id="QOY85134.1"/>
    </source>
</evidence>
<dbReference type="InterPro" id="IPR023881">
    <property type="entry name" value="Thiol_BshA"/>
</dbReference>
<dbReference type="EMBL" id="CP063849">
    <property type="protein sequence ID" value="QOY85134.1"/>
    <property type="molecule type" value="Genomic_DNA"/>
</dbReference>
<dbReference type="SUPFAM" id="SSF53756">
    <property type="entry name" value="UDP-Glycosyltransferase/glycogen phosphorylase"/>
    <property type="match status" value="1"/>
</dbReference>
<feature type="domain" description="Glycosyl transferase family 1" evidence="1">
    <location>
        <begin position="186"/>
        <end position="342"/>
    </location>
</feature>
<evidence type="ECO:0000313" key="4">
    <source>
        <dbReference type="Proteomes" id="UP000593892"/>
    </source>
</evidence>
<dbReference type="RefSeq" id="WP_194446804.1">
    <property type="nucleotide sequence ID" value="NZ_CP063849.1"/>
</dbReference>
<accession>A0A7S7SHM9</accession>
<dbReference type="KEGG" id="pfer:IRI77_20070"/>
<dbReference type="Gene3D" id="3.40.50.2000">
    <property type="entry name" value="Glycogen Phosphorylase B"/>
    <property type="match status" value="2"/>
</dbReference>
<name>A0A7S7SHM9_PALFE</name>
<dbReference type="PANTHER" id="PTHR45947">
    <property type="entry name" value="SULFOQUINOVOSYL TRANSFERASE SQD2"/>
    <property type="match status" value="1"/>
</dbReference>
<dbReference type="GO" id="GO:0071793">
    <property type="term" value="P:bacillithiol biosynthetic process"/>
    <property type="evidence" value="ECO:0007669"/>
    <property type="project" value="InterPro"/>
</dbReference>
<feature type="domain" description="Glycosyltransferase subfamily 4-like N-terminal" evidence="2">
    <location>
        <begin position="11"/>
        <end position="178"/>
    </location>
</feature>
<sequence>MRIGITCYPTYGGSGIVATELGLELAVRGHEVHFITYANPIRLDPGTPRIHYHEVEVSTYPLFQYPPYDLALASRMTEIAEWQNLDLLHVHYAIPHSASAYLARAMSQPTRRLPYITTLHGTDITLVGTDRSYFPITKFSIEQSDGVTSISDHLKQQTLDVFGVKNEVRVIHNFVNCDLYRMAKTPHEGRPRLLHISNFREVKRITDCVRVLKLVREHVDCELWMAGDGPDRGAAERLAFELGIHEHVEFLGKQDHIERLIPQCDMMLLPSRMESFGLAALEGMACGVIPVATRVGGVPEVITHGVDGFLEEVADVAAQAQRVVEVLSNPELRNRMKWAARDTAESRFCTSHIIPRYEAFYQEVLAR</sequence>
<dbReference type="InterPro" id="IPR001296">
    <property type="entry name" value="Glyco_trans_1"/>
</dbReference>
<dbReference type="Proteomes" id="UP000593892">
    <property type="component" value="Chromosome"/>
</dbReference>
<dbReference type="Pfam" id="PF13439">
    <property type="entry name" value="Glyco_transf_4"/>
    <property type="match status" value="1"/>
</dbReference>